<dbReference type="EMBL" id="MLJW01003379">
    <property type="protein sequence ID" value="OIQ72188.1"/>
    <property type="molecule type" value="Genomic_DNA"/>
</dbReference>
<evidence type="ECO:0000256" key="1">
    <source>
        <dbReference type="SAM" id="MobiDB-lite"/>
    </source>
</evidence>
<sequence length="96" mass="10593">MVGQSLTNIDGDGTGDFNQLGICGWKNRVRMSRSCPEHFVILESSVNKNCQFDRISKLVDAFRCSSNPSDRADTTDSKPRPQADEIGICPEKSVDV</sequence>
<protein>
    <submittedName>
        <fullName evidence="2">Uncharacterized protein</fullName>
    </submittedName>
</protein>
<feature type="region of interest" description="Disordered" evidence="1">
    <location>
        <begin position="65"/>
        <end position="96"/>
    </location>
</feature>
<feature type="compositionally biased region" description="Basic and acidic residues" evidence="1">
    <location>
        <begin position="70"/>
        <end position="83"/>
    </location>
</feature>
<dbReference type="AlphaFoldDB" id="A0A1J5PX98"/>
<proteinExistence type="predicted"/>
<gene>
    <name evidence="2" type="ORF">GALL_461900</name>
</gene>
<comment type="caution">
    <text evidence="2">The sequence shown here is derived from an EMBL/GenBank/DDBJ whole genome shotgun (WGS) entry which is preliminary data.</text>
</comment>
<organism evidence="2">
    <name type="scientific">mine drainage metagenome</name>
    <dbReference type="NCBI Taxonomy" id="410659"/>
    <lineage>
        <taxon>unclassified sequences</taxon>
        <taxon>metagenomes</taxon>
        <taxon>ecological metagenomes</taxon>
    </lineage>
</organism>
<reference evidence="2" key="1">
    <citation type="submission" date="2016-10" db="EMBL/GenBank/DDBJ databases">
        <title>Sequence of Gallionella enrichment culture.</title>
        <authorList>
            <person name="Poehlein A."/>
            <person name="Muehling M."/>
            <person name="Daniel R."/>
        </authorList>
    </citation>
    <scope>NUCLEOTIDE SEQUENCE</scope>
</reference>
<evidence type="ECO:0000313" key="2">
    <source>
        <dbReference type="EMBL" id="OIQ72188.1"/>
    </source>
</evidence>
<accession>A0A1J5PX98</accession>
<name>A0A1J5PX98_9ZZZZ</name>